<dbReference type="InterPro" id="IPR029063">
    <property type="entry name" value="SAM-dependent_MTases_sf"/>
</dbReference>
<sequence>MNENGSTKLLQAQTQTWNHIYNFVSSSAAKCAVQLGIPDVVLLAPLKSYLLNFFMVKQWILHNWGDEDCVKILKKCKESIPSREKGGKVIIIGIVLENPKEKDDSVRAQHNMDLVMMVLFGAKERTKKEWEKLFTEAGFNEYEITPTLGTRSLIEIYP</sequence>
<dbReference type="Gene3D" id="1.10.10.10">
    <property type="entry name" value="Winged helix-like DNA-binding domain superfamily/Winged helix DNA-binding domain"/>
    <property type="match status" value="1"/>
</dbReference>
<dbReference type="InterPro" id="IPR001077">
    <property type="entry name" value="COMT_C"/>
</dbReference>
<dbReference type="PROSITE" id="PS51683">
    <property type="entry name" value="SAM_OMT_II"/>
    <property type="match status" value="1"/>
</dbReference>
<dbReference type="GO" id="GO:0032259">
    <property type="term" value="P:methylation"/>
    <property type="evidence" value="ECO:0000318"/>
    <property type="project" value="GO_Central"/>
</dbReference>
<organism evidence="4 5">
    <name type="scientific">Nicotiana tabacum</name>
    <name type="common">Common tobacco</name>
    <dbReference type="NCBI Taxonomy" id="4097"/>
    <lineage>
        <taxon>Eukaryota</taxon>
        <taxon>Viridiplantae</taxon>
        <taxon>Streptophyta</taxon>
        <taxon>Embryophyta</taxon>
        <taxon>Tracheophyta</taxon>
        <taxon>Spermatophyta</taxon>
        <taxon>Magnoliopsida</taxon>
        <taxon>eudicotyledons</taxon>
        <taxon>Gunneridae</taxon>
        <taxon>Pentapetalae</taxon>
        <taxon>asterids</taxon>
        <taxon>lamiids</taxon>
        <taxon>Solanales</taxon>
        <taxon>Solanaceae</taxon>
        <taxon>Nicotianoideae</taxon>
        <taxon>Nicotianeae</taxon>
        <taxon>Nicotiana</taxon>
    </lineage>
</organism>
<accession>A0A1S3ZBS1</accession>
<keyword evidence="2" id="KW-0808">Transferase</keyword>
<evidence type="ECO:0000256" key="3">
    <source>
        <dbReference type="ARBA" id="ARBA00022691"/>
    </source>
</evidence>
<protein>
    <submittedName>
        <fullName evidence="5">Trans-resveratrol di-O-methyltransferase</fullName>
    </submittedName>
</protein>
<evidence type="ECO:0000256" key="2">
    <source>
        <dbReference type="ARBA" id="ARBA00022679"/>
    </source>
</evidence>
<name>A0A1S3ZBS1_TOBAC</name>
<dbReference type="Proteomes" id="UP000790787">
    <property type="component" value="Chromosome 4"/>
</dbReference>
<evidence type="ECO:0000313" key="4">
    <source>
        <dbReference type="Proteomes" id="UP000790787"/>
    </source>
</evidence>
<dbReference type="Pfam" id="PF00891">
    <property type="entry name" value="Methyltransf_2"/>
    <property type="match status" value="1"/>
</dbReference>
<dbReference type="SUPFAM" id="SSF46785">
    <property type="entry name" value="Winged helix' DNA-binding domain"/>
    <property type="match status" value="1"/>
</dbReference>
<evidence type="ECO:0000256" key="1">
    <source>
        <dbReference type="ARBA" id="ARBA00022603"/>
    </source>
</evidence>
<keyword evidence="4" id="KW-1185">Reference proteome</keyword>
<dbReference type="PaxDb" id="4097-A0A1S3ZBS1"/>
<dbReference type="InterPro" id="IPR016461">
    <property type="entry name" value="COMT-like"/>
</dbReference>
<dbReference type="KEGG" id="nta:107785077"/>
<dbReference type="GeneID" id="107785077"/>
<dbReference type="AlphaFoldDB" id="A0A1S3ZBS1"/>
<keyword evidence="3" id="KW-0949">S-adenosyl-L-methionine</keyword>
<dbReference type="InterPro" id="IPR036390">
    <property type="entry name" value="WH_DNA-bd_sf"/>
</dbReference>
<keyword evidence="1" id="KW-0489">Methyltransferase</keyword>
<dbReference type="Gene3D" id="3.40.50.150">
    <property type="entry name" value="Vaccinia Virus protein VP39"/>
    <property type="match status" value="1"/>
</dbReference>
<dbReference type="GO" id="GO:0008757">
    <property type="term" value="F:S-adenosylmethionine-dependent methyltransferase activity"/>
    <property type="evidence" value="ECO:0000318"/>
    <property type="project" value="GO_Central"/>
</dbReference>
<dbReference type="OMA" id="FNEYKMT"/>
<dbReference type="GO" id="GO:0008171">
    <property type="term" value="F:O-methyltransferase activity"/>
    <property type="evidence" value="ECO:0000318"/>
    <property type="project" value="GO_Central"/>
</dbReference>
<dbReference type="OrthoDB" id="1297798at2759"/>
<dbReference type="PANTHER" id="PTHR11746">
    <property type="entry name" value="O-METHYLTRANSFERASE"/>
    <property type="match status" value="1"/>
</dbReference>
<dbReference type="InterPro" id="IPR036388">
    <property type="entry name" value="WH-like_DNA-bd_sf"/>
</dbReference>
<dbReference type="SUPFAM" id="SSF53335">
    <property type="entry name" value="S-adenosyl-L-methionine-dependent methyltransferases"/>
    <property type="match status" value="1"/>
</dbReference>
<reference evidence="5" key="2">
    <citation type="submission" date="2025-08" db="UniProtKB">
        <authorList>
            <consortium name="RefSeq"/>
        </authorList>
    </citation>
    <scope>IDENTIFICATION</scope>
</reference>
<reference evidence="4" key="1">
    <citation type="journal article" date="2014" name="Nat. Commun.">
        <title>The tobacco genome sequence and its comparison with those of tomato and potato.</title>
        <authorList>
            <person name="Sierro N."/>
            <person name="Battey J.N."/>
            <person name="Ouadi S."/>
            <person name="Bakaher N."/>
            <person name="Bovet L."/>
            <person name="Willig A."/>
            <person name="Goepfert S."/>
            <person name="Peitsch M.C."/>
            <person name="Ivanov N.V."/>
        </authorList>
    </citation>
    <scope>NUCLEOTIDE SEQUENCE [LARGE SCALE GENOMIC DNA]</scope>
</reference>
<gene>
    <name evidence="5" type="primary">LOC107785077</name>
</gene>
<proteinExistence type="predicted"/>
<evidence type="ECO:0000313" key="5">
    <source>
        <dbReference type="RefSeq" id="XP_016461789.1"/>
    </source>
</evidence>
<dbReference type="STRING" id="4097.A0A1S3ZBS1"/>
<dbReference type="RefSeq" id="XP_016461789.1">
    <property type="nucleotide sequence ID" value="XM_016606303.1"/>
</dbReference>
<dbReference type="SMR" id="A0A1S3ZBS1"/>